<dbReference type="Proteomes" id="UP001358586">
    <property type="component" value="Chromosome 10"/>
</dbReference>
<reference evidence="1 2" key="1">
    <citation type="submission" date="2023-03" db="EMBL/GenBank/DDBJ databases">
        <title>WGS of Gossypium arboreum.</title>
        <authorList>
            <person name="Yu D."/>
        </authorList>
    </citation>
    <scope>NUCLEOTIDE SEQUENCE [LARGE SCALE GENOMIC DNA]</scope>
    <source>
        <tissue evidence="1">Leaf</tissue>
    </source>
</reference>
<accession>A0ABR0NGA9</accession>
<evidence type="ECO:0000313" key="2">
    <source>
        <dbReference type="Proteomes" id="UP001358586"/>
    </source>
</evidence>
<organism evidence="1 2">
    <name type="scientific">Gossypium arboreum</name>
    <name type="common">Tree cotton</name>
    <name type="synonym">Gossypium nanking</name>
    <dbReference type="NCBI Taxonomy" id="29729"/>
    <lineage>
        <taxon>Eukaryota</taxon>
        <taxon>Viridiplantae</taxon>
        <taxon>Streptophyta</taxon>
        <taxon>Embryophyta</taxon>
        <taxon>Tracheophyta</taxon>
        <taxon>Spermatophyta</taxon>
        <taxon>Magnoliopsida</taxon>
        <taxon>eudicotyledons</taxon>
        <taxon>Gunneridae</taxon>
        <taxon>Pentapetalae</taxon>
        <taxon>rosids</taxon>
        <taxon>malvids</taxon>
        <taxon>Malvales</taxon>
        <taxon>Malvaceae</taxon>
        <taxon>Malvoideae</taxon>
        <taxon>Gossypium</taxon>
    </lineage>
</organism>
<evidence type="ECO:0000313" key="1">
    <source>
        <dbReference type="EMBL" id="KAK5794049.1"/>
    </source>
</evidence>
<proteinExistence type="predicted"/>
<comment type="caution">
    <text evidence="1">The sequence shown here is derived from an EMBL/GenBank/DDBJ whole genome shotgun (WGS) entry which is preliminary data.</text>
</comment>
<name>A0ABR0NGA9_GOSAR</name>
<protein>
    <submittedName>
        <fullName evidence="1">Uncharacterized protein</fullName>
    </submittedName>
</protein>
<keyword evidence="2" id="KW-1185">Reference proteome</keyword>
<sequence length="49" mass="5443">MARVRMDWGDRGCGHNNRGNWDHGSRVESEGAGRKKHCKACVNVGGNLY</sequence>
<gene>
    <name evidence="1" type="ORF">PVK06_035242</name>
</gene>
<dbReference type="EMBL" id="JARKNE010000010">
    <property type="protein sequence ID" value="KAK5794049.1"/>
    <property type="molecule type" value="Genomic_DNA"/>
</dbReference>